<comment type="caution">
    <text evidence="9">The sequence shown here is derived from an EMBL/GenBank/DDBJ whole genome shotgun (WGS) entry which is preliminary data.</text>
</comment>
<comment type="similarity">
    <text evidence="2">Belongs to the type IB topoisomerase family.</text>
</comment>
<feature type="domain" description="DNA topoisomerase IB N-terminal" evidence="8">
    <location>
        <begin position="25"/>
        <end position="73"/>
    </location>
</feature>
<keyword evidence="5" id="KW-0238">DNA-binding</keyword>
<evidence type="ECO:0000259" key="7">
    <source>
        <dbReference type="Pfam" id="PF01028"/>
    </source>
</evidence>
<evidence type="ECO:0000256" key="1">
    <source>
        <dbReference type="ARBA" id="ARBA00000213"/>
    </source>
</evidence>
<dbReference type="Gene3D" id="3.30.66.10">
    <property type="entry name" value="DNA topoisomerase I domain"/>
    <property type="match status" value="1"/>
</dbReference>
<dbReference type="PROSITE" id="PS52038">
    <property type="entry name" value="TOPO_IB_2"/>
    <property type="match status" value="1"/>
</dbReference>
<dbReference type="Pfam" id="PF01028">
    <property type="entry name" value="Topoisom_I"/>
    <property type="match status" value="1"/>
</dbReference>
<dbReference type="InterPro" id="IPR014711">
    <property type="entry name" value="TopoI_cat_a-hlx-sub_euk"/>
</dbReference>
<dbReference type="InterPro" id="IPR011010">
    <property type="entry name" value="DNA_brk_join_enz"/>
</dbReference>
<evidence type="ECO:0000256" key="3">
    <source>
        <dbReference type="ARBA" id="ARBA00012891"/>
    </source>
</evidence>
<keyword evidence="6" id="KW-0413">Isomerase</keyword>
<dbReference type="Pfam" id="PF21338">
    <property type="entry name" value="Top1B_N_bact"/>
    <property type="match status" value="1"/>
</dbReference>
<dbReference type="Proteomes" id="UP001165396">
    <property type="component" value="Unassembled WGS sequence"/>
</dbReference>
<evidence type="ECO:0000256" key="6">
    <source>
        <dbReference type="ARBA" id="ARBA00023235"/>
    </source>
</evidence>
<dbReference type="InterPro" id="IPR049331">
    <property type="entry name" value="Top1B_N_bact"/>
</dbReference>
<reference evidence="9" key="1">
    <citation type="submission" date="2022-07" db="EMBL/GenBank/DDBJ databases">
        <title>Pseudosulfitobacter sp. strain AP-MA-4, whole genome sequence.</title>
        <authorList>
            <person name="Jiang Y."/>
        </authorList>
    </citation>
    <scope>NUCLEOTIDE SEQUENCE</scope>
    <source>
        <strain evidence="9">AP-MA-4</strain>
    </source>
</reference>
<dbReference type="InterPro" id="IPR001631">
    <property type="entry name" value="TopoI"/>
</dbReference>
<protein>
    <recommendedName>
        <fullName evidence="3">DNA topoisomerase</fullName>
        <ecNumber evidence="3">5.6.2.1</ecNumber>
    </recommendedName>
</protein>
<dbReference type="Gene3D" id="3.90.15.10">
    <property type="entry name" value="Topoisomerase I, Chain A, domain 3"/>
    <property type="match status" value="1"/>
</dbReference>
<evidence type="ECO:0000313" key="9">
    <source>
        <dbReference type="EMBL" id="MCR8826696.1"/>
    </source>
</evidence>
<evidence type="ECO:0000256" key="4">
    <source>
        <dbReference type="ARBA" id="ARBA00023029"/>
    </source>
</evidence>
<feature type="domain" description="DNA topoisomerase I catalytic core eukaryotic-type" evidence="7">
    <location>
        <begin position="89"/>
        <end position="258"/>
    </location>
</feature>
<comment type="catalytic activity">
    <reaction evidence="1">
        <text>ATP-independent breakage of single-stranded DNA, followed by passage and rejoining.</text>
        <dbReference type="EC" id="5.6.2.1"/>
    </reaction>
</comment>
<gene>
    <name evidence="9" type="ORF">NTA49_09120</name>
</gene>
<dbReference type="Gene3D" id="1.10.132.120">
    <property type="match status" value="1"/>
</dbReference>
<evidence type="ECO:0000256" key="5">
    <source>
        <dbReference type="ARBA" id="ARBA00023125"/>
    </source>
</evidence>
<accession>A0ABT1Z0M7</accession>
<keyword evidence="4" id="KW-0799">Topoisomerase</keyword>
<dbReference type="InterPro" id="IPR013500">
    <property type="entry name" value="TopoI_cat_euk"/>
</dbReference>
<dbReference type="SUPFAM" id="SSF56349">
    <property type="entry name" value="DNA breaking-rejoining enzymes"/>
    <property type="match status" value="1"/>
</dbReference>
<evidence type="ECO:0000313" key="10">
    <source>
        <dbReference type="Proteomes" id="UP001165396"/>
    </source>
</evidence>
<dbReference type="EMBL" id="JANKJG010000005">
    <property type="protein sequence ID" value="MCR8826696.1"/>
    <property type="molecule type" value="Genomic_DNA"/>
</dbReference>
<evidence type="ECO:0000256" key="2">
    <source>
        <dbReference type="ARBA" id="ARBA00006645"/>
    </source>
</evidence>
<dbReference type="InterPro" id="IPR035447">
    <property type="entry name" value="DNA_topo_I_N_sf"/>
</dbReference>
<evidence type="ECO:0000259" key="8">
    <source>
        <dbReference type="Pfam" id="PF21338"/>
    </source>
</evidence>
<dbReference type="PRINTS" id="PR00416">
    <property type="entry name" value="EUTPISMRASEI"/>
</dbReference>
<proteinExistence type="inferred from homology"/>
<name>A0ABT1Z0M7_9RHOB</name>
<organism evidence="9 10">
    <name type="scientific">Pseudosulfitobacter koreensis</name>
    <dbReference type="NCBI Taxonomy" id="2968472"/>
    <lineage>
        <taxon>Bacteria</taxon>
        <taxon>Pseudomonadati</taxon>
        <taxon>Pseudomonadota</taxon>
        <taxon>Alphaproteobacteria</taxon>
        <taxon>Rhodobacterales</taxon>
        <taxon>Roseobacteraceae</taxon>
        <taxon>Pseudosulfitobacter</taxon>
    </lineage>
</organism>
<dbReference type="EC" id="5.6.2.1" evidence="3"/>
<keyword evidence="10" id="KW-1185">Reference proteome</keyword>
<sequence>MTATPSLRYYPDKRPGITRQRCGRGFTYFAQDGTRITDKAERARLNALAVPPAYENVWICPFENGHLQATGYDPRGRKQYRYHPAWSAAQSQTKFAGLADFGAALPRLRRAILRDLHSEAGAQRFALAAAVAMIDRLSLRVGNPEYTKTNGSFGTLTLKGQHVRLRDDKLEVSFRAKGGKRVRRQIADKTLLRVLGEIRELPGAELLAWLGTDGTPHTLTSAALNDYIAERSGTDGVTAKTFRTWSGTVAAFKVAMQTDAPRIKDMAEAAAERLNNTPTIARSSYIHPDVLDLCTTPQPLPQARSQDGLTQPEQRLLAFLNRDQEGLQDPVT</sequence>
<dbReference type="SUPFAM" id="SSF55869">
    <property type="entry name" value="DNA topoisomerase I domain"/>
    <property type="match status" value="1"/>
</dbReference>